<evidence type="ECO:0000256" key="7">
    <source>
        <dbReference type="ARBA" id="ARBA00023015"/>
    </source>
</evidence>
<sequence length="489" mass="56349">MCGCKMPLSSSNLNILDLCRLCLGKDNNLIPVLNNNVIGNQLCDKISVCLTVEIKNEDEVSQKICNHCLTKVDSFFEFRNSTLECQKVLQRWASGEKQKTIESENAALNSKDISKGIKEKDNTELNKTNECDKSEVENNSRGHSDSRYDEENVTQELIRFYKSLASEGQTPASVISREREVPGPSGIQECNKKSPPELKARFKQHKFGDSEGQTDYKKKSETDISPSDQHSEQNHLVDLCPEVQLKAAEAINKEVVNKEYNKKNLECNLCQFTARYKSQLDIHIKRHKKDYKIFCDVCHKGFYYQHEILMHKALHEEKNRFQCDECQKTFVYRHSLVSHRRKHTESFKPLETFQCDKCSKKFNKRSYLKRHMDVHTGVNRVVCEVCGQVLCSPIALRSHSLTHTGERPFSCTVCGKSFTSKKYMVIHKRMHTGAKPFKCKVCDKSFSQQSTLIVHNRYHSGERPFQCQVCYKAFITKTILKVHQKSHTA</sequence>
<dbReference type="Gene3D" id="3.30.160.60">
    <property type="entry name" value="Classic Zinc Finger"/>
    <property type="match status" value="7"/>
</dbReference>
<protein>
    <submittedName>
        <fullName evidence="16">Uncharacterized protein</fullName>
    </submittedName>
</protein>
<dbReference type="SMART" id="SM00355">
    <property type="entry name" value="ZnF_C2H2"/>
    <property type="match status" value="8"/>
</dbReference>
<keyword evidence="3 12" id="KW-0479">Metal-binding</keyword>
<evidence type="ECO:0000313" key="16">
    <source>
        <dbReference type="EMBL" id="CAH1406358.1"/>
    </source>
</evidence>
<feature type="binding site" evidence="12">
    <location>
        <position position="68"/>
    </location>
    <ligand>
        <name>Zn(2+)</name>
        <dbReference type="ChEBI" id="CHEBI:29105"/>
    </ligand>
</feature>
<comment type="similarity">
    <text evidence="2">Belongs to the krueppel C2H2-type zinc-finger protein family.</text>
</comment>
<feature type="region of interest" description="Disordered" evidence="13">
    <location>
        <begin position="169"/>
        <end position="233"/>
    </location>
</feature>
<organism evidence="16 17">
    <name type="scientific">Nezara viridula</name>
    <name type="common">Southern green stink bug</name>
    <name type="synonym">Cimex viridulus</name>
    <dbReference type="NCBI Taxonomy" id="85310"/>
    <lineage>
        <taxon>Eukaryota</taxon>
        <taxon>Metazoa</taxon>
        <taxon>Ecdysozoa</taxon>
        <taxon>Arthropoda</taxon>
        <taxon>Hexapoda</taxon>
        <taxon>Insecta</taxon>
        <taxon>Pterygota</taxon>
        <taxon>Neoptera</taxon>
        <taxon>Paraneoptera</taxon>
        <taxon>Hemiptera</taxon>
        <taxon>Heteroptera</taxon>
        <taxon>Panheteroptera</taxon>
        <taxon>Pentatomomorpha</taxon>
        <taxon>Pentatomoidea</taxon>
        <taxon>Pentatomidae</taxon>
        <taxon>Pentatominae</taxon>
        <taxon>Nezara</taxon>
    </lineage>
</organism>
<name>A0A9P0MT98_NEZVI</name>
<keyword evidence="5 11" id="KW-0863">Zinc-finger</keyword>
<dbReference type="PROSITE" id="PS00028">
    <property type="entry name" value="ZINC_FINGER_C2H2_1"/>
    <property type="match status" value="6"/>
</dbReference>
<feature type="binding site" evidence="12">
    <location>
        <position position="19"/>
    </location>
    <ligand>
        <name>Zn(2+)</name>
        <dbReference type="ChEBI" id="CHEBI:29105"/>
    </ligand>
</feature>
<dbReference type="FunFam" id="3.30.160.60:FF:000478">
    <property type="entry name" value="Zinc finger protein 133"/>
    <property type="match status" value="1"/>
</dbReference>
<keyword evidence="4" id="KW-0677">Repeat</keyword>
<dbReference type="PANTHER" id="PTHR23234">
    <property type="entry name" value="ZNF44 PROTEIN"/>
    <property type="match status" value="1"/>
</dbReference>
<reference evidence="16" key="1">
    <citation type="submission" date="2022-01" db="EMBL/GenBank/DDBJ databases">
        <authorList>
            <person name="King R."/>
        </authorList>
    </citation>
    <scope>NUCLEOTIDE SEQUENCE</scope>
</reference>
<dbReference type="GO" id="GO:0003677">
    <property type="term" value="F:DNA binding"/>
    <property type="evidence" value="ECO:0007669"/>
    <property type="project" value="UniProtKB-KW"/>
</dbReference>
<feature type="domain" description="C2H2-type" evidence="14">
    <location>
        <begin position="465"/>
        <end position="489"/>
    </location>
</feature>
<dbReference type="Pfam" id="PF07776">
    <property type="entry name" value="zf-AD"/>
    <property type="match status" value="1"/>
</dbReference>
<feature type="domain" description="C2H2-type" evidence="14">
    <location>
        <begin position="293"/>
        <end position="320"/>
    </location>
</feature>
<comment type="subcellular location">
    <subcellularLocation>
        <location evidence="1">Nucleus</location>
    </subcellularLocation>
</comment>
<keyword evidence="10" id="KW-0539">Nucleus</keyword>
<keyword evidence="9" id="KW-0804">Transcription</keyword>
<evidence type="ECO:0000256" key="13">
    <source>
        <dbReference type="SAM" id="MobiDB-lite"/>
    </source>
</evidence>
<evidence type="ECO:0000256" key="11">
    <source>
        <dbReference type="PROSITE-ProRule" id="PRU00042"/>
    </source>
</evidence>
<evidence type="ECO:0000256" key="3">
    <source>
        <dbReference type="ARBA" id="ARBA00022723"/>
    </source>
</evidence>
<evidence type="ECO:0000256" key="9">
    <source>
        <dbReference type="ARBA" id="ARBA00023163"/>
    </source>
</evidence>
<dbReference type="InterPro" id="IPR036236">
    <property type="entry name" value="Znf_C2H2_sf"/>
</dbReference>
<feature type="binding site" evidence="12">
    <location>
        <position position="22"/>
    </location>
    <ligand>
        <name>Zn(2+)</name>
        <dbReference type="ChEBI" id="CHEBI:29105"/>
    </ligand>
</feature>
<accession>A0A9P0MT98</accession>
<evidence type="ECO:0000256" key="10">
    <source>
        <dbReference type="ARBA" id="ARBA00023242"/>
    </source>
</evidence>
<dbReference type="EMBL" id="OV725082">
    <property type="protein sequence ID" value="CAH1406358.1"/>
    <property type="molecule type" value="Genomic_DNA"/>
</dbReference>
<feature type="domain" description="C2H2-type" evidence="14">
    <location>
        <begin position="381"/>
        <end position="408"/>
    </location>
</feature>
<feature type="domain" description="C2H2-type" evidence="14">
    <location>
        <begin position="409"/>
        <end position="436"/>
    </location>
</feature>
<evidence type="ECO:0000313" key="17">
    <source>
        <dbReference type="Proteomes" id="UP001152798"/>
    </source>
</evidence>
<evidence type="ECO:0000256" key="5">
    <source>
        <dbReference type="ARBA" id="ARBA00022771"/>
    </source>
</evidence>
<dbReference type="GO" id="GO:0005634">
    <property type="term" value="C:nucleus"/>
    <property type="evidence" value="ECO:0007669"/>
    <property type="project" value="UniProtKB-SubCell"/>
</dbReference>
<keyword evidence="6 12" id="KW-0862">Zinc</keyword>
<gene>
    <name evidence="16" type="ORF">NEZAVI_LOCUS14316</name>
</gene>
<dbReference type="GO" id="GO:0006357">
    <property type="term" value="P:regulation of transcription by RNA polymerase II"/>
    <property type="evidence" value="ECO:0007669"/>
    <property type="project" value="UniProtKB-ARBA"/>
</dbReference>
<feature type="domain" description="C2H2-type" evidence="14">
    <location>
        <begin position="437"/>
        <end position="464"/>
    </location>
</feature>
<dbReference type="PROSITE" id="PS51915">
    <property type="entry name" value="ZAD"/>
    <property type="match status" value="1"/>
</dbReference>
<dbReference type="InterPro" id="IPR050758">
    <property type="entry name" value="Znf_C2H2-type"/>
</dbReference>
<dbReference type="GO" id="GO:0008270">
    <property type="term" value="F:zinc ion binding"/>
    <property type="evidence" value="ECO:0007669"/>
    <property type="project" value="UniProtKB-UniRule"/>
</dbReference>
<dbReference type="SMART" id="SM00868">
    <property type="entry name" value="zf-AD"/>
    <property type="match status" value="1"/>
</dbReference>
<dbReference type="OrthoDB" id="6077919at2759"/>
<dbReference type="FunFam" id="3.30.160.60:FF:000770">
    <property type="entry name" value="zinc finger protein 16"/>
    <property type="match status" value="1"/>
</dbReference>
<evidence type="ECO:0000256" key="2">
    <source>
        <dbReference type="ARBA" id="ARBA00006991"/>
    </source>
</evidence>
<dbReference type="SUPFAM" id="SSF57667">
    <property type="entry name" value="beta-beta-alpha zinc fingers"/>
    <property type="match status" value="5"/>
</dbReference>
<feature type="domain" description="ZAD" evidence="15">
    <location>
        <begin position="17"/>
        <end position="92"/>
    </location>
</feature>
<feature type="domain" description="C2H2-type" evidence="14">
    <location>
        <begin position="321"/>
        <end position="348"/>
    </location>
</feature>
<feature type="binding site" evidence="12">
    <location>
        <position position="65"/>
    </location>
    <ligand>
        <name>Zn(2+)</name>
        <dbReference type="ChEBI" id="CHEBI:29105"/>
    </ligand>
</feature>
<proteinExistence type="inferred from homology"/>
<dbReference type="AlphaFoldDB" id="A0A9P0MT98"/>
<feature type="region of interest" description="Disordered" evidence="13">
    <location>
        <begin position="112"/>
        <end position="150"/>
    </location>
</feature>
<dbReference type="PROSITE" id="PS50157">
    <property type="entry name" value="ZINC_FINGER_C2H2_2"/>
    <property type="match status" value="7"/>
</dbReference>
<evidence type="ECO:0000259" key="15">
    <source>
        <dbReference type="PROSITE" id="PS51915"/>
    </source>
</evidence>
<evidence type="ECO:0000256" key="8">
    <source>
        <dbReference type="ARBA" id="ARBA00023125"/>
    </source>
</evidence>
<evidence type="ECO:0000256" key="1">
    <source>
        <dbReference type="ARBA" id="ARBA00004123"/>
    </source>
</evidence>
<dbReference type="Pfam" id="PF00096">
    <property type="entry name" value="zf-C2H2"/>
    <property type="match status" value="5"/>
</dbReference>
<feature type="compositionally biased region" description="Basic and acidic residues" evidence="13">
    <location>
        <begin position="190"/>
        <end position="222"/>
    </location>
</feature>
<dbReference type="SUPFAM" id="SSF57716">
    <property type="entry name" value="Glucocorticoid receptor-like (DNA-binding domain)"/>
    <property type="match status" value="1"/>
</dbReference>
<dbReference type="Proteomes" id="UP001152798">
    <property type="component" value="Chromosome 6"/>
</dbReference>
<evidence type="ECO:0000259" key="14">
    <source>
        <dbReference type="PROSITE" id="PS50157"/>
    </source>
</evidence>
<dbReference type="InterPro" id="IPR012934">
    <property type="entry name" value="Znf_AD"/>
</dbReference>
<dbReference type="PANTHER" id="PTHR23234:SF10">
    <property type="entry name" value="RIKEN CDNA 6720489N17 GENE-RELATED"/>
    <property type="match status" value="1"/>
</dbReference>
<keyword evidence="7" id="KW-0805">Transcription regulation</keyword>
<keyword evidence="17" id="KW-1185">Reference proteome</keyword>
<evidence type="ECO:0000256" key="12">
    <source>
        <dbReference type="PROSITE-ProRule" id="PRU01263"/>
    </source>
</evidence>
<dbReference type="FunFam" id="3.30.160.60:FF:000295">
    <property type="entry name" value="zinc finger protein 19"/>
    <property type="match status" value="1"/>
</dbReference>
<dbReference type="InterPro" id="IPR013087">
    <property type="entry name" value="Znf_C2H2_type"/>
</dbReference>
<dbReference type="Gene3D" id="3.40.1800.20">
    <property type="match status" value="1"/>
</dbReference>
<feature type="domain" description="C2H2-type" evidence="14">
    <location>
        <begin position="353"/>
        <end position="380"/>
    </location>
</feature>
<evidence type="ECO:0000256" key="6">
    <source>
        <dbReference type="ARBA" id="ARBA00022833"/>
    </source>
</evidence>
<evidence type="ECO:0000256" key="4">
    <source>
        <dbReference type="ARBA" id="ARBA00022737"/>
    </source>
</evidence>
<dbReference type="FunFam" id="3.30.160.60:FF:001289">
    <property type="entry name" value="Zinc finger protein 574"/>
    <property type="match status" value="1"/>
</dbReference>
<keyword evidence="8" id="KW-0238">DNA-binding</keyword>